<gene>
    <name evidence="2" type="ORF">GCM10022235_58510</name>
</gene>
<protein>
    <submittedName>
        <fullName evidence="2">AAA family ATPase</fullName>
    </submittedName>
</protein>
<dbReference type="Gene3D" id="3.40.50.300">
    <property type="entry name" value="P-loop containing nucleotide triphosphate hydrolases"/>
    <property type="match status" value="1"/>
</dbReference>
<evidence type="ECO:0000259" key="1">
    <source>
        <dbReference type="Pfam" id="PF13521"/>
    </source>
</evidence>
<organism evidence="2 3">
    <name type="scientific">Kribbella ginsengisoli</name>
    <dbReference type="NCBI Taxonomy" id="363865"/>
    <lineage>
        <taxon>Bacteria</taxon>
        <taxon>Bacillati</taxon>
        <taxon>Actinomycetota</taxon>
        <taxon>Actinomycetes</taxon>
        <taxon>Propionibacteriales</taxon>
        <taxon>Kribbellaceae</taxon>
        <taxon>Kribbella</taxon>
    </lineage>
</organism>
<evidence type="ECO:0000313" key="2">
    <source>
        <dbReference type="EMBL" id="GAA3580517.1"/>
    </source>
</evidence>
<keyword evidence="3" id="KW-1185">Reference proteome</keyword>
<reference evidence="3" key="1">
    <citation type="journal article" date="2019" name="Int. J. Syst. Evol. Microbiol.">
        <title>The Global Catalogue of Microorganisms (GCM) 10K type strain sequencing project: providing services to taxonomists for standard genome sequencing and annotation.</title>
        <authorList>
            <consortium name="The Broad Institute Genomics Platform"/>
            <consortium name="The Broad Institute Genome Sequencing Center for Infectious Disease"/>
            <person name="Wu L."/>
            <person name="Ma J."/>
        </authorList>
    </citation>
    <scope>NUCLEOTIDE SEQUENCE [LARGE SCALE GENOMIC DNA]</scope>
    <source>
        <strain evidence="3">JCM 16928</strain>
    </source>
</reference>
<dbReference type="InterPro" id="IPR038727">
    <property type="entry name" value="NadR/Ttd14_AAA_dom"/>
</dbReference>
<feature type="domain" description="NadR/Ttd14 AAA" evidence="1">
    <location>
        <begin position="3"/>
        <end position="166"/>
    </location>
</feature>
<accession>A0ABP6YBH5</accession>
<comment type="caution">
    <text evidence="2">The sequence shown here is derived from an EMBL/GenBank/DDBJ whole genome shotgun (WGS) entry which is preliminary data.</text>
</comment>
<dbReference type="EMBL" id="BAABAA010000008">
    <property type="protein sequence ID" value="GAA3580517.1"/>
    <property type="molecule type" value="Genomic_DNA"/>
</dbReference>
<dbReference type="RefSeq" id="WP_344845882.1">
    <property type="nucleotide sequence ID" value="NZ_BAABAA010000008.1"/>
</dbReference>
<evidence type="ECO:0000313" key="3">
    <source>
        <dbReference type="Proteomes" id="UP001501222"/>
    </source>
</evidence>
<dbReference type="Pfam" id="PF13521">
    <property type="entry name" value="AAA_28"/>
    <property type="match status" value="1"/>
</dbReference>
<dbReference type="Proteomes" id="UP001501222">
    <property type="component" value="Unassembled WGS sequence"/>
</dbReference>
<dbReference type="SUPFAM" id="SSF52540">
    <property type="entry name" value="P-loop containing nucleoside triphosphate hydrolases"/>
    <property type="match status" value="1"/>
</dbReference>
<name>A0ABP6YBH5_9ACTN</name>
<dbReference type="InterPro" id="IPR027417">
    <property type="entry name" value="P-loop_NTPase"/>
</dbReference>
<proteinExistence type="predicted"/>
<sequence length="181" mass="20039">MRRYILTGTPGSGKTSILRCLEQTGCQVVEEAATTVIAQAQAVGESEPWSRTSFIDDIVALQRQRQLETSGSVQVFDRSPVCTHALVIYLGQPVSPALSEELERVVSERIYERRVFFIRNIGFCQQSAARRISFQESLAFEKVHEASYRLFGYELVDIPAGDLAQRVALVTSLIAADAPAD</sequence>